<dbReference type="Gene3D" id="3.30.530.20">
    <property type="match status" value="1"/>
</dbReference>
<dbReference type="Pfam" id="PF08327">
    <property type="entry name" value="AHSA1"/>
    <property type="match status" value="1"/>
</dbReference>
<evidence type="ECO:0000313" key="3">
    <source>
        <dbReference type="EMBL" id="SDL40471.1"/>
    </source>
</evidence>
<dbReference type="EMBL" id="FNGP01000002">
    <property type="protein sequence ID" value="SDL40471.1"/>
    <property type="molecule type" value="Genomic_DNA"/>
</dbReference>
<dbReference type="STRING" id="686624.SAMN04488242_1444"/>
<reference evidence="3 4" key="1">
    <citation type="submission" date="2016-10" db="EMBL/GenBank/DDBJ databases">
        <authorList>
            <person name="de Groot N.N."/>
        </authorList>
    </citation>
    <scope>NUCLEOTIDE SEQUENCE [LARGE SCALE GENOMIC DNA]</scope>
    <source>
        <strain evidence="3 4">CGMCC 1.9159</strain>
    </source>
</reference>
<sequence>MPLISIHEGEIKLDWRIDAPRARVWQCITDPDLLSQWLGVLVEGIIAPGSTFVVDHGDEYCCRSVVESYAEPNKLGFTWHFADEPPSRVGLGLEEAEGATELRLSHRALGDLAESYVDGWCTHLSYLEAAALGTPLPASMFWRLHGTIAQLRNR</sequence>
<organism evidence="3 4">
    <name type="scientific">Tessaracoccus oleiagri</name>
    <dbReference type="NCBI Taxonomy" id="686624"/>
    <lineage>
        <taxon>Bacteria</taxon>
        <taxon>Bacillati</taxon>
        <taxon>Actinomycetota</taxon>
        <taxon>Actinomycetes</taxon>
        <taxon>Propionibacteriales</taxon>
        <taxon>Propionibacteriaceae</taxon>
        <taxon>Tessaracoccus</taxon>
    </lineage>
</organism>
<comment type="similarity">
    <text evidence="1">Belongs to the AHA1 family.</text>
</comment>
<dbReference type="Proteomes" id="UP000199475">
    <property type="component" value="Unassembled WGS sequence"/>
</dbReference>
<dbReference type="SUPFAM" id="SSF55961">
    <property type="entry name" value="Bet v1-like"/>
    <property type="match status" value="1"/>
</dbReference>
<dbReference type="InterPro" id="IPR013538">
    <property type="entry name" value="ASHA1/2-like_C"/>
</dbReference>
<dbReference type="InterPro" id="IPR023393">
    <property type="entry name" value="START-like_dom_sf"/>
</dbReference>
<dbReference type="OrthoDB" id="8117292at2"/>
<evidence type="ECO:0000313" key="4">
    <source>
        <dbReference type="Proteomes" id="UP000199475"/>
    </source>
</evidence>
<protein>
    <submittedName>
        <fullName evidence="3">Uncharacterized conserved protein YndB, AHSA1/START domain</fullName>
    </submittedName>
</protein>
<proteinExistence type="inferred from homology"/>
<dbReference type="CDD" id="cd07814">
    <property type="entry name" value="SRPBCC_CalC_Aha1-like"/>
    <property type="match status" value="1"/>
</dbReference>
<gene>
    <name evidence="3" type="ORF">SAMN04488242_1444</name>
</gene>
<feature type="domain" description="Activator of Hsp90 ATPase homologue 1/2-like C-terminal" evidence="2">
    <location>
        <begin position="18"/>
        <end position="129"/>
    </location>
</feature>
<name>A0A1G9JSP2_9ACTN</name>
<accession>A0A1G9JSP2</accession>
<dbReference type="AlphaFoldDB" id="A0A1G9JSP2"/>
<evidence type="ECO:0000259" key="2">
    <source>
        <dbReference type="Pfam" id="PF08327"/>
    </source>
</evidence>
<evidence type="ECO:0000256" key="1">
    <source>
        <dbReference type="ARBA" id="ARBA00006817"/>
    </source>
</evidence>
<dbReference type="RefSeq" id="WP_093250416.1">
    <property type="nucleotide sequence ID" value="NZ_FNGP01000002.1"/>
</dbReference>
<keyword evidence="4" id="KW-1185">Reference proteome</keyword>